<keyword evidence="1 5" id="KW-0479">Metal-binding</keyword>
<feature type="domain" description="LIM zinc-binding" evidence="6">
    <location>
        <begin position="1"/>
        <end position="61"/>
    </location>
</feature>
<dbReference type="SUPFAM" id="SSF57716">
    <property type="entry name" value="Glucocorticoid receptor-like (DNA-binding domain)"/>
    <property type="match status" value="2"/>
</dbReference>
<evidence type="ECO:0000256" key="3">
    <source>
        <dbReference type="ARBA" id="ARBA00022833"/>
    </source>
</evidence>
<evidence type="ECO:0000256" key="1">
    <source>
        <dbReference type="ARBA" id="ARBA00022723"/>
    </source>
</evidence>
<dbReference type="PANTHER" id="PTHR24212:SF8">
    <property type="entry name" value="LIM ZINC FINGER DOMAIN CONTAINING PROTEIN"/>
    <property type="match status" value="1"/>
</dbReference>
<sequence>CLGCNLVIEGGSAVRLGDGVWHLECFRCAKCGNHIETESNSLMLSDNEPICANCSYNCRACGEAITDEAIVTGKDTYHAHCFKCVKCDKRIQDLTYANTSKGIVCLACHRARKKHGRA</sequence>
<feature type="non-terminal residue" evidence="7">
    <location>
        <position position="118"/>
    </location>
</feature>
<dbReference type="PROSITE" id="PS50023">
    <property type="entry name" value="LIM_DOMAIN_2"/>
    <property type="match status" value="1"/>
</dbReference>
<feature type="non-terminal residue" evidence="7">
    <location>
        <position position="1"/>
    </location>
</feature>
<protein>
    <recommendedName>
        <fullName evidence="6">LIM zinc-binding domain-containing protein</fullName>
    </recommendedName>
</protein>
<dbReference type="Gene3D" id="2.10.110.10">
    <property type="entry name" value="Cysteine Rich Protein"/>
    <property type="match status" value="2"/>
</dbReference>
<evidence type="ECO:0000313" key="7">
    <source>
        <dbReference type="EMBL" id="RKP25282.1"/>
    </source>
</evidence>
<dbReference type="EMBL" id="KZ989813">
    <property type="protein sequence ID" value="RKP25282.1"/>
    <property type="molecule type" value="Genomic_DNA"/>
</dbReference>
<dbReference type="Proteomes" id="UP000278143">
    <property type="component" value="Unassembled WGS sequence"/>
</dbReference>
<dbReference type="SMART" id="SM00132">
    <property type="entry name" value="LIM"/>
    <property type="match status" value="2"/>
</dbReference>
<dbReference type="GO" id="GO:0046872">
    <property type="term" value="F:metal ion binding"/>
    <property type="evidence" value="ECO:0007669"/>
    <property type="project" value="UniProtKB-KW"/>
</dbReference>
<keyword evidence="2" id="KW-0677">Repeat</keyword>
<keyword evidence="4 5" id="KW-0440">LIM domain</keyword>
<dbReference type="Pfam" id="PF00412">
    <property type="entry name" value="LIM"/>
    <property type="match status" value="2"/>
</dbReference>
<dbReference type="PROSITE" id="PS00478">
    <property type="entry name" value="LIM_DOMAIN_1"/>
    <property type="match status" value="2"/>
</dbReference>
<evidence type="ECO:0000256" key="2">
    <source>
        <dbReference type="ARBA" id="ARBA00022737"/>
    </source>
</evidence>
<dbReference type="InterPro" id="IPR001781">
    <property type="entry name" value="Znf_LIM"/>
</dbReference>
<dbReference type="AlphaFoldDB" id="A0A4P9Z092"/>
<keyword evidence="8" id="KW-1185">Reference proteome</keyword>
<accession>A0A4P9Z092</accession>
<organism evidence="7 8">
    <name type="scientific">Syncephalis pseudoplumigaleata</name>
    <dbReference type="NCBI Taxonomy" id="1712513"/>
    <lineage>
        <taxon>Eukaryota</taxon>
        <taxon>Fungi</taxon>
        <taxon>Fungi incertae sedis</taxon>
        <taxon>Zoopagomycota</taxon>
        <taxon>Zoopagomycotina</taxon>
        <taxon>Zoopagomycetes</taxon>
        <taxon>Zoopagales</taxon>
        <taxon>Piptocephalidaceae</taxon>
        <taxon>Syncephalis</taxon>
    </lineage>
</organism>
<name>A0A4P9Z092_9FUNG</name>
<dbReference type="OrthoDB" id="79452at2759"/>
<reference evidence="8" key="1">
    <citation type="journal article" date="2018" name="Nat. Microbiol.">
        <title>Leveraging single-cell genomics to expand the fungal tree of life.</title>
        <authorList>
            <person name="Ahrendt S.R."/>
            <person name="Quandt C.A."/>
            <person name="Ciobanu D."/>
            <person name="Clum A."/>
            <person name="Salamov A."/>
            <person name="Andreopoulos B."/>
            <person name="Cheng J.F."/>
            <person name="Woyke T."/>
            <person name="Pelin A."/>
            <person name="Henrissat B."/>
            <person name="Reynolds N.K."/>
            <person name="Benny G.L."/>
            <person name="Smith M.E."/>
            <person name="James T.Y."/>
            <person name="Grigoriev I.V."/>
        </authorList>
    </citation>
    <scope>NUCLEOTIDE SEQUENCE [LARGE SCALE GENOMIC DNA]</scope>
    <source>
        <strain evidence="8">Benny S71-1</strain>
    </source>
</reference>
<dbReference type="PANTHER" id="PTHR24212">
    <property type="entry name" value="ZYXIN/TRIP6"/>
    <property type="match status" value="1"/>
</dbReference>
<evidence type="ECO:0000256" key="5">
    <source>
        <dbReference type="PROSITE-ProRule" id="PRU00125"/>
    </source>
</evidence>
<gene>
    <name evidence="7" type="ORF">SYNPS1DRAFT_3117</name>
</gene>
<evidence type="ECO:0000256" key="4">
    <source>
        <dbReference type="ARBA" id="ARBA00023038"/>
    </source>
</evidence>
<evidence type="ECO:0000259" key="6">
    <source>
        <dbReference type="PROSITE" id="PS50023"/>
    </source>
</evidence>
<keyword evidence="3 5" id="KW-0862">Zinc</keyword>
<evidence type="ECO:0000313" key="8">
    <source>
        <dbReference type="Proteomes" id="UP000278143"/>
    </source>
</evidence>
<proteinExistence type="predicted"/>